<name>A0A540N4L0_MALBA</name>
<dbReference type="PANTHER" id="PTHR45444:SF3">
    <property type="entry name" value="XANTHINE DEHYDROGENASE"/>
    <property type="match status" value="1"/>
</dbReference>
<evidence type="ECO:0000313" key="3">
    <source>
        <dbReference type="Proteomes" id="UP000315295"/>
    </source>
</evidence>
<dbReference type="GO" id="GO:0005506">
    <property type="term" value="F:iron ion binding"/>
    <property type="evidence" value="ECO:0007669"/>
    <property type="project" value="InterPro"/>
</dbReference>
<organism evidence="2 3">
    <name type="scientific">Malus baccata</name>
    <name type="common">Siberian crab apple</name>
    <name type="synonym">Pyrus baccata</name>
    <dbReference type="NCBI Taxonomy" id="106549"/>
    <lineage>
        <taxon>Eukaryota</taxon>
        <taxon>Viridiplantae</taxon>
        <taxon>Streptophyta</taxon>
        <taxon>Embryophyta</taxon>
        <taxon>Tracheophyta</taxon>
        <taxon>Spermatophyta</taxon>
        <taxon>Magnoliopsida</taxon>
        <taxon>eudicotyledons</taxon>
        <taxon>Gunneridae</taxon>
        <taxon>Pentapetalae</taxon>
        <taxon>rosids</taxon>
        <taxon>fabids</taxon>
        <taxon>Rosales</taxon>
        <taxon>Rosaceae</taxon>
        <taxon>Amygdaloideae</taxon>
        <taxon>Maleae</taxon>
        <taxon>Malus</taxon>
    </lineage>
</organism>
<comment type="caution">
    <text evidence="2">The sequence shown here is derived from an EMBL/GenBank/DDBJ whole genome shotgun (WGS) entry which is preliminary data.</text>
</comment>
<evidence type="ECO:0000313" key="2">
    <source>
        <dbReference type="EMBL" id="TQE05981.1"/>
    </source>
</evidence>
<protein>
    <recommendedName>
        <fullName evidence="1">Aldehyde oxidase/xanthine dehydrogenase second molybdopterin binding domain-containing protein</fullName>
    </recommendedName>
</protein>
<dbReference type="SUPFAM" id="SSF56003">
    <property type="entry name" value="Molybdenum cofactor-binding domain"/>
    <property type="match status" value="1"/>
</dbReference>
<proteinExistence type="predicted"/>
<evidence type="ECO:0000259" key="1">
    <source>
        <dbReference type="Pfam" id="PF20256"/>
    </source>
</evidence>
<dbReference type="STRING" id="106549.A0A540N4L0"/>
<dbReference type="Pfam" id="PF20256">
    <property type="entry name" value="MoCoBD_2"/>
    <property type="match status" value="1"/>
</dbReference>
<dbReference type="InterPro" id="IPR046867">
    <property type="entry name" value="AldOxase/xan_DH_MoCoBD2"/>
</dbReference>
<dbReference type="AlphaFoldDB" id="A0A540N4L0"/>
<dbReference type="Gene3D" id="3.30.365.10">
    <property type="entry name" value="Aldehyde oxidase/xanthine dehydrogenase, molybdopterin binding domain"/>
    <property type="match status" value="1"/>
</dbReference>
<feature type="domain" description="Aldehyde oxidase/xanthine dehydrogenase second molybdopterin binding" evidence="1">
    <location>
        <begin position="4"/>
        <end position="54"/>
    </location>
</feature>
<keyword evidence="3" id="KW-1185">Reference proteome</keyword>
<dbReference type="InterPro" id="IPR037165">
    <property type="entry name" value="AldOxase/xan_DH_Mopterin-bd_sf"/>
</dbReference>
<reference evidence="2 3" key="1">
    <citation type="journal article" date="2019" name="G3 (Bethesda)">
        <title>Sequencing of a Wild Apple (Malus baccata) Genome Unravels the Differences Between Cultivated and Wild Apple Species Regarding Disease Resistance and Cold Tolerance.</title>
        <authorList>
            <person name="Chen X."/>
        </authorList>
    </citation>
    <scope>NUCLEOTIDE SEQUENCE [LARGE SCALE GENOMIC DNA]</scope>
    <source>
        <strain evidence="3">cv. Shandingzi</strain>
        <tissue evidence="2">Leaves</tissue>
    </source>
</reference>
<dbReference type="EMBL" id="VIEB01000112">
    <property type="protein sequence ID" value="TQE05981.1"/>
    <property type="molecule type" value="Genomic_DNA"/>
</dbReference>
<dbReference type="GO" id="GO:0016491">
    <property type="term" value="F:oxidoreductase activity"/>
    <property type="evidence" value="ECO:0007669"/>
    <property type="project" value="InterPro"/>
</dbReference>
<accession>A0A540N4L0</accession>
<dbReference type="Proteomes" id="UP000315295">
    <property type="component" value="Unassembled WGS sequence"/>
</dbReference>
<dbReference type="InterPro" id="IPR016208">
    <property type="entry name" value="Ald_Oxase/xanthine_DH-like"/>
</dbReference>
<dbReference type="PANTHER" id="PTHR45444">
    <property type="entry name" value="XANTHINE DEHYDROGENASE"/>
    <property type="match status" value="1"/>
</dbReference>
<sequence length="179" mass="19678">MFLMQIEGAFVQGLGFVALEVLKGGDPARKWISPGCLYTYGPGSYKIPCINDVPFKFSVSLLKGHPNVKVIHSSKVLVRHQFSWHPPSFFTIKDAIIAAKTKIIEPFVSTVVHAVALSGHETPPYYSKSPSSPLPGVYTSPPPPPSIRDMNMSVGLTARDSELFRYEHVGILFGYVDLC</sequence>
<gene>
    <name evidence="2" type="ORF">C1H46_008405</name>
</gene>